<gene>
    <name evidence="1" type="primary">OJ1005_H01.33</name>
</gene>
<dbReference type="EMBL" id="AP003798">
    <property type="protein sequence ID" value="BAD08739.1"/>
    <property type="molecule type" value="Genomic_DNA"/>
</dbReference>
<proteinExistence type="predicted"/>
<accession>Q6ZLE0</accession>
<evidence type="ECO:0000313" key="2">
    <source>
        <dbReference type="Proteomes" id="UP000000763"/>
    </source>
</evidence>
<name>Q6ZLE0_ORYSJ</name>
<organism evidence="1 2">
    <name type="scientific">Oryza sativa subsp. japonica</name>
    <name type="common">Rice</name>
    <dbReference type="NCBI Taxonomy" id="39947"/>
    <lineage>
        <taxon>Eukaryota</taxon>
        <taxon>Viridiplantae</taxon>
        <taxon>Streptophyta</taxon>
        <taxon>Embryophyta</taxon>
        <taxon>Tracheophyta</taxon>
        <taxon>Spermatophyta</taxon>
        <taxon>Magnoliopsida</taxon>
        <taxon>Liliopsida</taxon>
        <taxon>Poales</taxon>
        <taxon>Poaceae</taxon>
        <taxon>BOP clade</taxon>
        <taxon>Oryzoideae</taxon>
        <taxon>Oryzeae</taxon>
        <taxon>Oryzinae</taxon>
        <taxon>Oryza</taxon>
        <taxon>Oryza sativa</taxon>
    </lineage>
</organism>
<sequence>MAKQAAKHMVLELGTTSGLDCKPKPMLVQDNKRIHIYNIIGANKMGKRSGTKEYILGRAELTPAQGAGLEEAARDGAVAPCGGGGSGARPDHLLEHYARRVRVRVPAVVVLAVHDDLEPDDEALALARAAAAAARAGAVVSTGAAHPHGRRDEVVTAAVAVDDATLLAEVEDALASWKHGCRRRRVESPHLR</sequence>
<reference evidence="2" key="2">
    <citation type="journal article" date="2008" name="Nucleic Acids Res.">
        <title>The rice annotation project database (RAP-DB): 2008 update.</title>
        <authorList>
            <consortium name="The rice annotation project (RAP)"/>
        </authorList>
    </citation>
    <scope>GENOME REANNOTATION</scope>
    <source>
        <strain evidence="2">cv. Nipponbare</strain>
    </source>
</reference>
<evidence type="ECO:0000313" key="1">
    <source>
        <dbReference type="EMBL" id="BAD08739.1"/>
    </source>
</evidence>
<dbReference type="Proteomes" id="UP000000763">
    <property type="component" value="Chromosome 8"/>
</dbReference>
<dbReference type="AlphaFoldDB" id="Q6ZLE0"/>
<reference evidence="2" key="1">
    <citation type="journal article" date="2005" name="Nature">
        <title>The map-based sequence of the rice genome.</title>
        <authorList>
            <consortium name="International rice genome sequencing project (IRGSP)"/>
            <person name="Matsumoto T."/>
            <person name="Wu J."/>
            <person name="Kanamori H."/>
            <person name="Katayose Y."/>
            <person name="Fujisawa M."/>
            <person name="Namiki N."/>
            <person name="Mizuno H."/>
            <person name="Yamamoto K."/>
            <person name="Antonio B.A."/>
            <person name="Baba T."/>
            <person name="Sakata K."/>
            <person name="Nagamura Y."/>
            <person name="Aoki H."/>
            <person name="Arikawa K."/>
            <person name="Arita K."/>
            <person name="Bito T."/>
            <person name="Chiden Y."/>
            <person name="Fujitsuka N."/>
            <person name="Fukunaka R."/>
            <person name="Hamada M."/>
            <person name="Harada C."/>
            <person name="Hayashi A."/>
            <person name="Hijishita S."/>
            <person name="Honda M."/>
            <person name="Hosokawa S."/>
            <person name="Ichikawa Y."/>
            <person name="Idonuma A."/>
            <person name="Iijima M."/>
            <person name="Ikeda M."/>
            <person name="Ikeno M."/>
            <person name="Ito K."/>
            <person name="Ito S."/>
            <person name="Ito T."/>
            <person name="Ito Y."/>
            <person name="Ito Y."/>
            <person name="Iwabuchi A."/>
            <person name="Kamiya K."/>
            <person name="Karasawa W."/>
            <person name="Kurita K."/>
            <person name="Katagiri S."/>
            <person name="Kikuta A."/>
            <person name="Kobayashi H."/>
            <person name="Kobayashi N."/>
            <person name="Machita K."/>
            <person name="Maehara T."/>
            <person name="Masukawa M."/>
            <person name="Mizubayashi T."/>
            <person name="Mukai Y."/>
            <person name="Nagasaki H."/>
            <person name="Nagata Y."/>
            <person name="Naito S."/>
            <person name="Nakashima M."/>
            <person name="Nakama Y."/>
            <person name="Nakamichi Y."/>
            <person name="Nakamura M."/>
            <person name="Meguro A."/>
            <person name="Negishi M."/>
            <person name="Ohta I."/>
            <person name="Ohta T."/>
            <person name="Okamoto M."/>
            <person name="Ono N."/>
            <person name="Saji S."/>
            <person name="Sakaguchi M."/>
            <person name="Sakai K."/>
            <person name="Shibata M."/>
            <person name="Shimokawa T."/>
            <person name="Song J."/>
            <person name="Takazaki Y."/>
            <person name="Terasawa K."/>
            <person name="Tsugane M."/>
            <person name="Tsuji K."/>
            <person name="Ueda S."/>
            <person name="Waki K."/>
            <person name="Yamagata H."/>
            <person name="Yamamoto M."/>
            <person name="Yamamoto S."/>
            <person name="Yamane H."/>
            <person name="Yoshiki S."/>
            <person name="Yoshihara R."/>
            <person name="Yukawa K."/>
            <person name="Zhong H."/>
            <person name="Yano M."/>
            <person name="Yuan Q."/>
            <person name="Ouyang S."/>
            <person name="Liu J."/>
            <person name="Jones K.M."/>
            <person name="Gansberger K."/>
            <person name="Moffat K."/>
            <person name="Hill J."/>
            <person name="Bera J."/>
            <person name="Fadrosh D."/>
            <person name="Jin S."/>
            <person name="Johri S."/>
            <person name="Kim M."/>
            <person name="Overton L."/>
            <person name="Reardon M."/>
            <person name="Tsitrin T."/>
            <person name="Vuong H."/>
            <person name="Weaver B."/>
            <person name="Ciecko A."/>
            <person name="Tallon L."/>
            <person name="Jackson J."/>
            <person name="Pai G."/>
            <person name="Aken S.V."/>
            <person name="Utterback T."/>
            <person name="Reidmuller S."/>
            <person name="Feldblyum T."/>
            <person name="Hsiao J."/>
            <person name="Zismann V."/>
            <person name="Iobst S."/>
            <person name="de Vazeille A.R."/>
            <person name="Buell C.R."/>
            <person name="Ying K."/>
            <person name="Li Y."/>
            <person name="Lu T."/>
            <person name="Huang Y."/>
            <person name="Zhao Q."/>
            <person name="Feng Q."/>
            <person name="Zhang L."/>
            <person name="Zhu J."/>
            <person name="Weng Q."/>
            <person name="Mu J."/>
            <person name="Lu Y."/>
            <person name="Fan D."/>
            <person name="Liu Y."/>
            <person name="Guan J."/>
            <person name="Zhang Y."/>
            <person name="Yu S."/>
            <person name="Liu X."/>
            <person name="Zhang Y."/>
            <person name="Hong G."/>
            <person name="Han B."/>
            <person name="Choisne N."/>
            <person name="Demange N."/>
            <person name="Orjeda G."/>
            <person name="Samain S."/>
            <person name="Cattolico L."/>
            <person name="Pelletier E."/>
            <person name="Couloux A."/>
            <person name="Segurens B."/>
            <person name="Wincker P."/>
            <person name="D'Hont A."/>
            <person name="Scarpelli C."/>
            <person name="Weissenbach J."/>
            <person name="Salanoubat M."/>
            <person name="Quetier F."/>
            <person name="Yu Y."/>
            <person name="Kim H.R."/>
            <person name="Rambo T."/>
            <person name="Currie J."/>
            <person name="Collura K."/>
            <person name="Luo M."/>
            <person name="Yang T."/>
            <person name="Ammiraju J.S.S."/>
            <person name="Engler F."/>
            <person name="Soderlund C."/>
            <person name="Wing R.A."/>
            <person name="Palmer L.E."/>
            <person name="de la Bastide M."/>
            <person name="Spiegel L."/>
            <person name="Nascimento L."/>
            <person name="Zutavern T."/>
            <person name="O'Shaughnessy A."/>
            <person name="Dike S."/>
            <person name="Dedhia N."/>
            <person name="Preston R."/>
            <person name="Balija V."/>
            <person name="McCombie W.R."/>
            <person name="Chow T."/>
            <person name="Chen H."/>
            <person name="Chung M."/>
            <person name="Chen C."/>
            <person name="Shaw J."/>
            <person name="Wu H."/>
            <person name="Hsiao K."/>
            <person name="Chao Y."/>
            <person name="Chu M."/>
            <person name="Cheng C."/>
            <person name="Hour A."/>
            <person name="Lee P."/>
            <person name="Lin S."/>
            <person name="Lin Y."/>
            <person name="Liou J."/>
            <person name="Liu S."/>
            <person name="Hsing Y."/>
            <person name="Raghuvanshi S."/>
            <person name="Mohanty A."/>
            <person name="Bharti A.K."/>
            <person name="Gaur A."/>
            <person name="Gupta V."/>
            <person name="Kumar D."/>
            <person name="Ravi V."/>
            <person name="Vij S."/>
            <person name="Kapur A."/>
            <person name="Khurana P."/>
            <person name="Khurana P."/>
            <person name="Khurana J.P."/>
            <person name="Tyagi A.K."/>
            <person name="Gaikwad K."/>
            <person name="Singh A."/>
            <person name="Dalal V."/>
            <person name="Srivastava S."/>
            <person name="Dixit A."/>
            <person name="Pal A.K."/>
            <person name="Ghazi I.A."/>
            <person name="Yadav M."/>
            <person name="Pandit A."/>
            <person name="Bhargava A."/>
            <person name="Sureshbabu K."/>
            <person name="Batra K."/>
            <person name="Sharma T.R."/>
            <person name="Mohapatra T."/>
            <person name="Singh N.K."/>
            <person name="Messing J."/>
            <person name="Nelson A.B."/>
            <person name="Fuks G."/>
            <person name="Kavchok S."/>
            <person name="Keizer G."/>
            <person name="Linton E."/>
            <person name="Llaca V."/>
            <person name="Song R."/>
            <person name="Tanyolac B."/>
            <person name="Young S."/>
            <person name="Ho-Il K."/>
            <person name="Hahn J.H."/>
            <person name="Sangsakoo G."/>
            <person name="Vanavichit A."/>
            <person name="de Mattos Luiz.A.T."/>
            <person name="Zimmer P.D."/>
            <person name="Malone G."/>
            <person name="Dellagostin O."/>
            <person name="de Oliveira A.C."/>
            <person name="Bevan M."/>
            <person name="Bancroft I."/>
            <person name="Minx P."/>
            <person name="Cordum H."/>
            <person name="Wilson R."/>
            <person name="Cheng Z."/>
            <person name="Jin W."/>
            <person name="Jiang J."/>
            <person name="Leong S.A."/>
            <person name="Iwama H."/>
            <person name="Gojobori T."/>
            <person name="Itoh T."/>
            <person name="Niimura Y."/>
            <person name="Fujii Y."/>
            <person name="Habara T."/>
            <person name="Sakai H."/>
            <person name="Sato Y."/>
            <person name="Wilson G."/>
            <person name="Kumar K."/>
            <person name="McCouch S."/>
            <person name="Juretic N."/>
            <person name="Hoen D."/>
            <person name="Wright S."/>
            <person name="Bruskiewich R."/>
            <person name="Bureau T."/>
            <person name="Miyao A."/>
            <person name="Hirochika H."/>
            <person name="Nishikawa T."/>
            <person name="Kadowaki K."/>
            <person name="Sugiura M."/>
            <person name="Burr B."/>
            <person name="Sasaki T."/>
        </authorList>
    </citation>
    <scope>NUCLEOTIDE SEQUENCE [LARGE SCALE GENOMIC DNA]</scope>
    <source>
        <strain evidence="2">cv. Nipponbare</strain>
    </source>
</reference>
<protein>
    <submittedName>
        <fullName evidence="1">Uncharacterized protein</fullName>
    </submittedName>
</protein>